<name>Q0A6Q0_ALKEH</name>
<keyword evidence="2" id="KW-0998">Cell outer membrane</keyword>
<dbReference type="OrthoDB" id="5780445at2"/>
<comment type="function">
    <text evidence="2">CyaE is necessary for transport of calmodulin-sensitive adenylate cyclase-hemolysin (cyclolysin).</text>
</comment>
<keyword evidence="2" id="KW-0813">Transport</keyword>
<keyword evidence="2" id="KW-0354">Hemolysis</keyword>
<keyword evidence="3" id="KW-0175">Coiled coil</keyword>
<proteinExistence type="inferred from homology"/>
<protein>
    <recommendedName>
        <fullName evidence="2">Protein CyaE</fullName>
    </recommendedName>
</protein>
<evidence type="ECO:0000256" key="1">
    <source>
        <dbReference type="ARBA" id="ARBA00007613"/>
    </source>
</evidence>
<dbReference type="GO" id="GO:0015562">
    <property type="term" value="F:efflux transmembrane transporter activity"/>
    <property type="evidence" value="ECO:0007669"/>
    <property type="project" value="InterPro"/>
</dbReference>
<dbReference type="EMBL" id="CP000453">
    <property type="protein sequence ID" value="ABI57487.1"/>
    <property type="molecule type" value="Genomic_DNA"/>
</dbReference>
<accession>Q0A6Q0</accession>
<evidence type="ECO:0000313" key="5">
    <source>
        <dbReference type="EMBL" id="ABI57487.1"/>
    </source>
</evidence>
<dbReference type="HOGENOM" id="CLU_012817_7_2_6"/>
<dbReference type="GO" id="GO:0031640">
    <property type="term" value="P:killing of cells of another organism"/>
    <property type="evidence" value="ECO:0007669"/>
    <property type="project" value="UniProtKB-KW"/>
</dbReference>
<comment type="similarity">
    <text evidence="1 2">Belongs to the outer membrane factor (OMF) (TC 1.B.17) family.</text>
</comment>
<dbReference type="InterPro" id="IPR010131">
    <property type="entry name" value="MdtP/NodT-like"/>
</dbReference>
<dbReference type="SUPFAM" id="SSF56954">
    <property type="entry name" value="Outer membrane efflux proteins (OEP)"/>
    <property type="match status" value="1"/>
</dbReference>
<organism evidence="5 6">
    <name type="scientific">Alkalilimnicola ehrlichii (strain ATCC BAA-1101 / DSM 17681 / MLHE-1)</name>
    <dbReference type="NCBI Taxonomy" id="187272"/>
    <lineage>
        <taxon>Bacteria</taxon>
        <taxon>Pseudomonadati</taxon>
        <taxon>Pseudomonadota</taxon>
        <taxon>Gammaproteobacteria</taxon>
        <taxon>Chromatiales</taxon>
        <taxon>Ectothiorhodospiraceae</taxon>
        <taxon>Alkalilimnicola</taxon>
    </lineage>
</organism>
<dbReference type="Proteomes" id="UP000001962">
    <property type="component" value="Chromosome"/>
</dbReference>
<dbReference type="PANTHER" id="PTHR30203">
    <property type="entry name" value="OUTER MEMBRANE CATION EFFLUX PROTEIN"/>
    <property type="match status" value="1"/>
</dbReference>
<reference evidence="6" key="1">
    <citation type="submission" date="2006-08" db="EMBL/GenBank/DDBJ databases">
        <title>Complete sequence of Alkalilimnicola ehrilichei MLHE-1.</title>
        <authorList>
            <person name="Copeland A."/>
            <person name="Lucas S."/>
            <person name="Lapidus A."/>
            <person name="Barry K."/>
            <person name="Detter J.C."/>
            <person name="Glavina del Rio T."/>
            <person name="Hammon N."/>
            <person name="Israni S."/>
            <person name="Dalin E."/>
            <person name="Tice H."/>
            <person name="Pitluck S."/>
            <person name="Sims D."/>
            <person name="Brettin T."/>
            <person name="Bruce D."/>
            <person name="Han C."/>
            <person name="Tapia R."/>
            <person name="Gilna P."/>
            <person name="Schmutz J."/>
            <person name="Larimer F."/>
            <person name="Land M."/>
            <person name="Hauser L."/>
            <person name="Kyrpides N."/>
            <person name="Mikhailova N."/>
            <person name="Oremland R.S."/>
            <person name="Hoeft S.E."/>
            <person name="Switzer-Blum J."/>
            <person name="Kulp T."/>
            <person name="King G."/>
            <person name="Tabita R."/>
            <person name="Witte B."/>
            <person name="Santini J.M."/>
            <person name="Basu P."/>
            <person name="Hollibaugh J.T."/>
            <person name="Xie G."/>
            <person name="Stolz J.F."/>
            <person name="Richardson P."/>
        </authorList>
    </citation>
    <scope>NUCLEOTIDE SEQUENCE [LARGE SCALE GENOMIC DNA]</scope>
    <source>
        <strain evidence="6">ATCC BAA-1101 / DSM 17681 / MLHE-1</strain>
    </source>
</reference>
<dbReference type="PANTHER" id="PTHR30203:SF30">
    <property type="entry name" value="OUTER MEMBRANE PROTEIN-RELATED"/>
    <property type="match status" value="1"/>
</dbReference>
<evidence type="ECO:0000256" key="3">
    <source>
        <dbReference type="SAM" id="Coils"/>
    </source>
</evidence>
<gene>
    <name evidence="5" type="ordered locus">Mlg_2145</name>
</gene>
<dbReference type="AlphaFoldDB" id="Q0A6Q0"/>
<feature type="chain" id="PRO_5004167839" description="Protein CyaE" evidence="4">
    <location>
        <begin position="32"/>
        <end position="472"/>
    </location>
</feature>
<keyword evidence="2" id="KW-0472">Membrane</keyword>
<evidence type="ECO:0000313" key="6">
    <source>
        <dbReference type="Proteomes" id="UP000001962"/>
    </source>
</evidence>
<keyword evidence="2" id="KW-0204">Cytolysis</keyword>
<feature type="coiled-coil region" evidence="3">
    <location>
        <begin position="357"/>
        <end position="409"/>
    </location>
</feature>
<dbReference type="PIRSF" id="PIRSF001892">
    <property type="entry name" value="CyaE"/>
    <property type="match status" value="1"/>
</dbReference>
<dbReference type="InterPro" id="IPR028351">
    <property type="entry name" value="CyaE"/>
</dbReference>
<sequence length="472" mass="53633">MNQLPKSRPMTKTWLTVLMIVVMGIAPTATMADEDRHSAPNRELDLRSAIGKALQLHPSIRTGEAHIDRAQARLDQAESLYYPHFSASSRIERLTLNTARPDSARAVLDFNGVEIETKDPDTSMSGFTRYGAALQAEYMLYDFGRRQHGKRAAESHLGTEQARLNDITSSTVFNVTQAYFDVLRFQNALRIQEEFLERRQENLDLARRMHRAGRVTRGDVIKAEAERARARLEVTRAGHDLEASRVRLRTAMGLDEAGWAFSVVEGAQLTPPQELGRRDATHRVIEDHPRLQAERQFLRAHHEELEQVKADRRPEIRLTGNYRVDEFHSGPGSEPNYTVGVQLEWRFFDGGQRRARAAEARAEMMAAAERQREARRDVLTELHNAQRELTEAEERIELSKTLIRAAEQDLRSATIGYREGIRAFSDLSDAALDLREAELELALAEFDRQQAVIGIYWAMGRASLERLTEAGL</sequence>
<dbReference type="KEGG" id="aeh:Mlg_2145"/>
<dbReference type="Gene3D" id="1.20.1600.10">
    <property type="entry name" value="Outer membrane efflux proteins (OEP)"/>
    <property type="match status" value="1"/>
</dbReference>
<dbReference type="InterPro" id="IPR003423">
    <property type="entry name" value="OMP_efflux"/>
</dbReference>
<dbReference type="eggNOG" id="COG1538">
    <property type="taxonomic scope" value="Bacteria"/>
</dbReference>
<evidence type="ECO:0000256" key="4">
    <source>
        <dbReference type="SAM" id="SignalP"/>
    </source>
</evidence>
<dbReference type="Pfam" id="PF02321">
    <property type="entry name" value="OEP"/>
    <property type="match status" value="2"/>
</dbReference>
<dbReference type="GO" id="GO:0009279">
    <property type="term" value="C:cell outer membrane"/>
    <property type="evidence" value="ECO:0007669"/>
    <property type="project" value="UniProtKB-SubCell"/>
</dbReference>
<keyword evidence="6" id="KW-1185">Reference proteome</keyword>
<evidence type="ECO:0000256" key="2">
    <source>
        <dbReference type="PIRNR" id="PIRNR001892"/>
    </source>
</evidence>
<feature type="signal peptide" evidence="4">
    <location>
        <begin position="1"/>
        <end position="31"/>
    </location>
</feature>
<comment type="subcellular location">
    <subcellularLocation>
        <location evidence="2">Cell outer membrane</location>
        <topology evidence="2">Peripheral membrane protein</topology>
    </subcellularLocation>
</comment>
<keyword evidence="4" id="KW-0732">Signal</keyword>